<evidence type="ECO:0008006" key="4">
    <source>
        <dbReference type="Google" id="ProtNLM"/>
    </source>
</evidence>
<dbReference type="InterPro" id="IPR032710">
    <property type="entry name" value="NTF2-like_dom_sf"/>
</dbReference>
<evidence type="ECO:0000313" key="3">
    <source>
        <dbReference type="Proteomes" id="UP001623559"/>
    </source>
</evidence>
<reference evidence="2 3" key="1">
    <citation type="submission" date="2024-07" db="EMBL/GenBank/DDBJ databases">
        <authorList>
            <person name="Pitt A."/>
            <person name="Hahn M.W."/>
        </authorList>
    </citation>
    <scope>NUCLEOTIDE SEQUENCE [LARGE SCALE GENOMIC DNA]</scope>
    <source>
        <strain evidence="2 3">2-AUSEE-184A6</strain>
    </source>
</reference>
<organism evidence="2 3">
    <name type="scientific">Aquirufa novilacunae</name>
    <dbReference type="NCBI Taxonomy" id="3139305"/>
    <lineage>
        <taxon>Bacteria</taxon>
        <taxon>Pseudomonadati</taxon>
        <taxon>Bacteroidota</taxon>
        <taxon>Cytophagia</taxon>
        <taxon>Cytophagales</taxon>
        <taxon>Flectobacillaceae</taxon>
        <taxon>Aquirufa</taxon>
    </lineage>
</organism>
<evidence type="ECO:0000256" key="1">
    <source>
        <dbReference type="SAM" id="SignalP"/>
    </source>
</evidence>
<dbReference type="Gene3D" id="3.10.450.50">
    <property type="match status" value="1"/>
</dbReference>
<dbReference type="EMBL" id="JBEWZG010000003">
    <property type="protein sequence ID" value="MFL0206884.1"/>
    <property type="molecule type" value="Genomic_DNA"/>
</dbReference>
<dbReference type="RefSeq" id="WP_406778430.1">
    <property type="nucleotide sequence ID" value="NZ_JBEWZG010000003.1"/>
</dbReference>
<accession>A0ABW8SWS9</accession>
<dbReference type="SUPFAM" id="SSF54427">
    <property type="entry name" value="NTF2-like"/>
    <property type="match status" value="1"/>
</dbReference>
<feature type="signal peptide" evidence="1">
    <location>
        <begin position="1"/>
        <end position="19"/>
    </location>
</feature>
<sequence length="299" mass="33363">MKKFVLVGAIVASVFSASAQQTAGKIFSGKDAGKGFQLGSEKSSQVILDMVKAYNSNDSEKDLALYSPEMQKKTGDFNKKWHAYMKKLNNVPYAILPIKVAGSTDEIVMLQSTEEREAIDGSKQKMNLFELFKVDQSGKISDFNQFSSIPKSNEFGKTEGGRFYSKGETNGRAFQFSNRGEVEAIEKFNKAYNALDIETVLSFFADKVKITDFDGNKMVIEKKDLRQMMNDFKSVEWKISGIIPIKIAYTDPVSGVIVTSTEKRVAKDGSVWNKSLIEMFQFDLNGKISGLDQFSQGIK</sequence>
<evidence type="ECO:0000313" key="2">
    <source>
        <dbReference type="EMBL" id="MFL0206884.1"/>
    </source>
</evidence>
<dbReference type="Proteomes" id="UP001623559">
    <property type="component" value="Unassembled WGS sequence"/>
</dbReference>
<name>A0ABW8SWS9_9BACT</name>
<proteinExistence type="predicted"/>
<gene>
    <name evidence="2" type="ORF">V7S74_09025</name>
</gene>
<protein>
    <recommendedName>
        <fullName evidence="4">Nuclear transport factor 2 family protein</fullName>
    </recommendedName>
</protein>
<comment type="caution">
    <text evidence="2">The sequence shown here is derived from an EMBL/GenBank/DDBJ whole genome shotgun (WGS) entry which is preliminary data.</text>
</comment>
<keyword evidence="1" id="KW-0732">Signal</keyword>
<feature type="chain" id="PRO_5045184451" description="Nuclear transport factor 2 family protein" evidence="1">
    <location>
        <begin position="20"/>
        <end position="299"/>
    </location>
</feature>